<reference evidence="2 3" key="1">
    <citation type="submission" date="2018-07" db="EMBL/GenBank/DDBJ databases">
        <title>The genomes of Aspergillus section Nigri reveals drivers in fungal speciation.</title>
        <authorList>
            <consortium name="DOE Joint Genome Institute"/>
            <person name="Vesth T.C."/>
            <person name="Nybo J."/>
            <person name="Theobald S."/>
            <person name="Brandl J."/>
            <person name="Frisvad J.C."/>
            <person name="Nielsen K.F."/>
            <person name="Lyhne E.K."/>
            <person name="Kogle M.E."/>
            <person name="Kuo A."/>
            <person name="Riley R."/>
            <person name="Clum A."/>
            <person name="Nolan M."/>
            <person name="Lipzen A."/>
            <person name="Salamov A."/>
            <person name="Henrissat B."/>
            <person name="Wiebenga A."/>
            <person name="De vries R.P."/>
            <person name="Grigoriev I.V."/>
            <person name="Mortensen U.H."/>
            <person name="Andersen M.R."/>
            <person name="Baker S.E."/>
        </authorList>
    </citation>
    <scope>NUCLEOTIDE SEQUENCE [LARGE SCALE GENOMIC DNA]</scope>
    <source>
        <strain evidence="2 3">CBS 139.54b</strain>
    </source>
</reference>
<dbReference type="GO" id="GO:0004672">
    <property type="term" value="F:protein kinase activity"/>
    <property type="evidence" value="ECO:0007669"/>
    <property type="project" value="InterPro"/>
</dbReference>
<keyword evidence="3" id="KW-1185">Reference proteome</keyword>
<evidence type="ECO:0000313" key="3">
    <source>
        <dbReference type="Proteomes" id="UP000253729"/>
    </source>
</evidence>
<gene>
    <name evidence="2" type="ORF">BDQ94DRAFT_161037</name>
</gene>
<dbReference type="STRING" id="1341132.A0A3F3PV78"/>
<evidence type="ECO:0000259" key="1">
    <source>
        <dbReference type="SMART" id="SM00220"/>
    </source>
</evidence>
<name>A0A3F3PV78_9EURO</name>
<dbReference type="Gene3D" id="1.10.510.10">
    <property type="entry name" value="Transferase(Phosphotransferase) domain 1"/>
    <property type="match status" value="1"/>
</dbReference>
<dbReference type="InterPro" id="IPR011009">
    <property type="entry name" value="Kinase-like_dom_sf"/>
</dbReference>
<feature type="domain" description="Protein kinase" evidence="1">
    <location>
        <begin position="27"/>
        <end position="226"/>
    </location>
</feature>
<dbReference type="InterPro" id="IPR050235">
    <property type="entry name" value="CK1_Ser-Thr_kinase"/>
</dbReference>
<dbReference type="InterPro" id="IPR000719">
    <property type="entry name" value="Prot_kinase_dom"/>
</dbReference>
<dbReference type="Proteomes" id="UP000253729">
    <property type="component" value="Unassembled WGS sequence"/>
</dbReference>
<dbReference type="PANTHER" id="PTHR11909">
    <property type="entry name" value="CASEIN KINASE-RELATED"/>
    <property type="match status" value="1"/>
</dbReference>
<sequence>MQFECEGQWIGPFEVIKWPNVPGARGLARNRITGENAVLKAGWIGSLNHEAHTLLAASGGIGIPLLHWFETVNGMDVMITDTYGPSLEENFCLYGRYFSMQRLLLFADQILSRIEFLHSRRLVHGNLSPWSFALGEHAWQNQQVLLVDFDIEAGVDVSPAGDIHAIGLILAYFYSGCDSWVDYQQRGIRENPKDTAPVFSSFLNAISTCKTVDYDSLREIFRGAYLDFATQLAIALDLRGPRAIREGYQSVSGCLITLTTPDLFEKLHSKLIETGNVLTDEDISPHWGRQLLLSLEEIMNIYILLISRDRPSCDQGRLKIAAYHLPNRLWRDLRWFLAKIHHATKEVKLAFIEKIYSFVAALKKTQFIWAWGISLDSNSVLLAGQAA</sequence>
<protein>
    <submittedName>
        <fullName evidence="2">Kinase-like domain-containing protein</fullName>
    </submittedName>
</protein>
<dbReference type="GeneID" id="38137658"/>
<evidence type="ECO:0000313" key="2">
    <source>
        <dbReference type="EMBL" id="RDH30837.1"/>
    </source>
</evidence>
<accession>A0A3F3PV78</accession>
<dbReference type="GO" id="GO:0005524">
    <property type="term" value="F:ATP binding"/>
    <property type="evidence" value="ECO:0007669"/>
    <property type="project" value="InterPro"/>
</dbReference>
<dbReference type="SMART" id="SM00220">
    <property type="entry name" value="S_TKc"/>
    <property type="match status" value="1"/>
</dbReference>
<keyword evidence="2" id="KW-0418">Kinase</keyword>
<organism evidence="2 3">
    <name type="scientific">Aspergillus welwitschiae</name>
    <dbReference type="NCBI Taxonomy" id="1341132"/>
    <lineage>
        <taxon>Eukaryota</taxon>
        <taxon>Fungi</taxon>
        <taxon>Dikarya</taxon>
        <taxon>Ascomycota</taxon>
        <taxon>Pezizomycotina</taxon>
        <taxon>Eurotiomycetes</taxon>
        <taxon>Eurotiomycetidae</taxon>
        <taxon>Eurotiales</taxon>
        <taxon>Aspergillaceae</taxon>
        <taxon>Aspergillus</taxon>
        <taxon>Aspergillus subgen. Circumdati</taxon>
    </lineage>
</organism>
<dbReference type="SUPFAM" id="SSF56112">
    <property type="entry name" value="Protein kinase-like (PK-like)"/>
    <property type="match status" value="1"/>
</dbReference>
<dbReference type="RefSeq" id="XP_026623859.1">
    <property type="nucleotide sequence ID" value="XM_026769302.1"/>
</dbReference>
<keyword evidence="2" id="KW-0808">Transferase</keyword>
<dbReference type="EMBL" id="KZ852058">
    <property type="protein sequence ID" value="RDH30837.1"/>
    <property type="molecule type" value="Genomic_DNA"/>
</dbReference>
<dbReference type="AlphaFoldDB" id="A0A3F3PV78"/>
<proteinExistence type="predicted"/>